<organism evidence="9 10">
    <name type="scientific">Dawidia soli</name>
    <dbReference type="NCBI Taxonomy" id="2782352"/>
    <lineage>
        <taxon>Bacteria</taxon>
        <taxon>Pseudomonadati</taxon>
        <taxon>Bacteroidota</taxon>
        <taxon>Cytophagia</taxon>
        <taxon>Cytophagales</taxon>
        <taxon>Chryseotaleaceae</taxon>
        <taxon>Dawidia</taxon>
    </lineage>
</organism>
<evidence type="ECO:0000313" key="10">
    <source>
        <dbReference type="Proteomes" id="UP001319180"/>
    </source>
</evidence>
<gene>
    <name evidence="9" type="ORF">KK078_16420</name>
</gene>
<dbReference type="PROSITE" id="PS51892">
    <property type="entry name" value="SUBTILASE"/>
    <property type="match status" value="1"/>
</dbReference>
<evidence type="ECO:0000256" key="6">
    <source>
        <dbReference type="RuleBase" id="RU003355"/>
    </source>
</evidence>
<evidence type="ECO:0000259" key="8">
    <source>
        <dbReference type="Pfam" id="PF00082"/>
    </source>
</evidence>
<keyword evidence="3 5" id="KW-0378">Hydrolase</keyword>
<dbReference type="Pfam" id="PF00082">
    <property type="entry name" value="Peptidase_S8"/>
    <property type="match status" value="1"/>
</dbReference>
<feature type="signal peptide" evidence="7">
    <location>
        <begin position="1"/>
        <end position="21"/>
    </location>
</feature>
<keyword evidence="2 5" id="KW-0645">Protease</keyword>
<dbReference type="PROSITE" id="PS00138">
    <property type="entry name" value="SUBTILASE_SER"/>
    <property type="match status" value="1"/>
</dbReference>
<dbReference type="InterPro" id="IPR022398">
    <property type="entry name" value="Peptidase_S8_His-AS"/>
</dbReference>
<reference evidence="9 10" key="1">
    <citation type="submission" date="2021-05" db="EMBL/GenBank/DDBJ databases">
        <title>A Polyphasic approach of four new species of the genus Ohtaekwangia: Ohtaekwangia histidinii sp. nov., Ohtaekwangia cretensis sp. nov., Ohtaekwangia indiensis sp. nov., Ohtaekwangia reichenbachii sp. nov. from diverse environment.</title>
        <authorList>
            <person name="Octaviana S."/>
        </authorList>
    </citation>
    <scope>NUCLEOTIDE SEQUENCE [LARGE SCALE GENOMIC DNA]</scope>
    <source>
        <strain evidence="9 10">PWU37</strain>
    </source>
</reference>
<evidence type="ECO:0000256" key="4">
    <source>
        <dbReference type="ARBA" id="ARBA00022825"/>
    </source>
</evidence>
<keyword evidence="4 5" id="KW-0720">Serine protease</keyword>
<dbReference type="AlphaFoldDB" id="A0AAP2DAW5"/>
<evidence type="ECO:0000256" key="7">
    <source>
        <dbReference type="SAM" id="SignalP"/>
    </source>
</evidence>
<comment type="caution">
    <text evidence="9">The sequence shown here is derived from an EMBL/GenBank/DDBJ whole genome shotgun (WGS) entry which is preliminary data.</text>
</comment>
<dbReference type="InterPro" id="IPR000209">
    <property type="entry name" value="Peptidase_S8/S53_dom"/>
</dbReference>
<feature type="domain" description="Peptidase S8/S53" evidence="8">
    <location>
        <begin position="69"/>
        <end position="514"/>
    </location>
</feature>
<dbReference type="PROSITE" id="PS00137">
    <property type="entry name" value="SUBTILASE_HIS"/>
    <property type="match status" value="1"/>
</dbReference>
<feature type="active site" description="Charge relay system" evidence="5">
    <location>
        <position position="312"/>
    </location>
</feature>
<dbReference type="GO" id="GO:0004252">
    <property type="term" value="F:serine-type endopeptidase activity"/>
    <property type="evidence" value="ECO:0007669"/>
    <property type="project" value="UniProtKB-UniRule"/>
</dbReference>
<dbReference type="PROSITE" id="PS00136">
    <property type="entry name" value="SUBTILASE_ASP"/>
    <property type="match status" value="1"/>
</dbReference>
<dbReference type="InterPro" id="IPR023828">
    <property type="entry name" value="Peptidase_S8_Ser-AS"/>
</dbReference>
<dbReference type="RefSeq" id="WP_254091384.1">
    <property type="nucleotide sequence ID" value="NZ_JAHESC010000023.1"/>
</dbReference>
<protein>
    <submittedName>
        <fullName evidence="9">S8 family peptidase</fullName>
    </submittedName>
</protein>
<dbReference type="InterPro" id="IPR050131">
    <property type="entry name" value="Peptidase_S8_subtilisin-like"/>
</dbReference>
<dbReference type="Gene3D" id="3.40.50.200">
    <property type="entry name" value="Peptidase S8/S53 domain"/>
    <property type="match status" value="2"/>
</dbReference>
<dbReference type="PRINTS" id="PR00723">
    <property type="entry name" value="SUBTILISIN"/>
</dbReference>
<evidence type="ECO:0000256" key="3">
    <source>
        <dbReference type="ARBA" id="ARBA00022801"/>
    </source>
</evidence>
<evidence type="ECO:0000256" key="1">
    <source>
        <dbReference type="ARBA" id="ARBA00011073"/>
    </source>
</evidence>
<dbReference type="PANTHER" id="PTHR43806:SF11">
    <property type="entry name" value="CEREVISIN-RELATED"/>
    <property type="match status" value="1"/>
</dbReference>
<name>A0AAP2DAW5_9BACT</name>
<evidence type="ECO:0000313" key="9">
    <source>
        <dbReference type="EMBL" id="MBT1688157.1"/>
    </source>
</evidence>
<feature type="active site" description="Charge relay system" evidence="5">
    <location>
        <position position="481"/>
    </location>
</feature>
<dbReference type="InterPro" id="IPR015500">
    <property type="entry name" value="Peptidase_S8_subtilisin-rel"/>
</dbReference>
<dbReference type="EMBL" id="JAHESC010000023">
    <property type="protein sequence ID" value="MBT1688157.1"/>
    <property type="molecule type" value="Genomic_DNA"/>
</dbReference>
<dbReference type="GO" id="GO:0006508">
    <property type="term" value="P:proteolysis"/>
    <property type="evidence" value="ECO:0007669"/>
    <property type="project" value="UniProtKB-KW"/>
</dbReference>
<dbReference type="SUPFAM" id="SSF52743">
    <property type="entry name" value="Subtilisin-like"/>
    <property type="match status" value="1"/>
</dbReference>
<evidence type="ECO:0000256" key="5">
    <source>
        <dbReference type="PROSITE-ProRule" id="PRU01240"/>
    </source>
</evidence>
<dbReference type="InterPro" id="IPR023827">
    <property type="entry name" value="Peptidase_S8_Asp-AS"/>
</dbReference>
<accession>A0AAP2DAW5</accession>
<dbReference type="InterPro" id="IPR036852">
    <property type="entry name" value="Peptidase_S8/S53_dom_sf"/>
</dbReference>
<dbReference type="CDD" id="cd07483">
    <property type="entry name" value="Peptidases_S8_Subtilisin_Novo-like"/>
    <property type="match status" value="1"/>
</dbReference>
<feature type="active site" description="Charge relay system" evidence="5">
    <location>
        <position position="77"/>
    </location>
</feature>
<proteinExistence type="inferred from homology"/>
<evidence type="ECO:0000256" key="2">
    <source>
        <dbReference type="ARBA" id="ARBA00022670"/>
    </source>
</evidence>
<keyword evidence="7" id="KW-0732">Signal</keyword>
<keyword evidence="10" id="KW-1185">Reference proteome</keyword>
<comment type="similarity">
    <text evidence="1 5 6">Belongs to the peptidase S8 family.</text>
</comment>
<feature type="chain" id="PRO_5042990612" evidence="7">
    <location>
        <begin position="22"/>
        <end position="562"/>
    </location>
</feature>
<sequence>MMTRKAGVVVAAIMTLSAHWAAAFQAENQQEDTITTPSDWFLRDPQDDHVQGVSAEKAYNTLLKGKPSKTVLVAVIDSGIDIDHEDLKDIIWTNEDEIPGNGIDDDKNGYIDDVHGWNFIGGKNGNVDQDTYEVTREYKRLKPKYENIEEAKVGKKDKAEYEYWKRVKFKYERDFKANKDQYDEYNGQYTMYASAMENLSFCDSILSRSVGKPLSKSTLTTINPTSDTLRQAKAILTEVLGSIDEDILVSEFLEGLQRYVDMLKEAVDHFGTAVNYGYNLDFNARTVVGDDPKNMTEKNYGNNDVAGPDPKHGTHVAGIIGANRKNNIGVRGIADNVRIMSVRAVPNGDERDKDVANAIIYAADNGAKIINMSFGKAFSPNKELVDKAVKYAESKGVLLVHAAGNDGDNTDVESNFPNRKYLKGGEAKNWLEIGASSFGADSNFVGSFSNYGKKTVDLFSPGVQIYSTTPHNTYENLQGTSMASPAAAGVAAVVLSYFPDLTAAQLKDILRQSTRKFDGLKVIKPGTHDEVPFSDLSNTGGLVNAYEAVRLAATIKTQPKSK</sequence>
<dbReference type="PANTHER" id="PTHR43806">
    <property type="entry name" value="PEPTIDASE S8"/>
    <property type="match status" value="1"/>
</dbReference>
<dbReference type="Proteomes" id="UP001319180">
    <property type="component" value="Unassembled WGS sequence"/>
</dbReference>
<dbReference type="InterPro" id="IPR034080">
    <property type="entry name" value="Protease_P7-like_dom"/>
</dbReference>